<reference evidence="1" key="1">
    <citation type="submission" date="2021-02" db="EMBL/GenBank/DDBJ databases">
        <authorList>
            <consortium name="DOE Joint Genome Institute"/>
            <person name="Ahrendt S."/>
            <person name="Looney B.P."/>
            <person name="Miyauchi S."/>
            <person name="Morin E."/>
            <person name="Drula E."/>
            <person name="Courty P.E."/>
            <person name="Chicoki N."/>
            <person name="Fauchery L."/>
            <person name="Kohler A."/>
            <person name="Kuo A."/>
            <person name="Labutti K."/>
            <person name="Pangilinan J."/>
            <person name="Lipzen A."/>
            <person name="Riley R."/>
            <person name="Andreopoulos W."/>
            <person name="He G."/>
            <person name="Johnson J."/>
            <person name="Barry K.W."/>
            <person name="Grigoriev I.V."/>
            <person name="Nagy L."/>
            <person name="Hibbett D."/>
            <person name="Henrissat B."/>
            <person name="Matheny P.B."/>
            <person name="Labbe J."/>
            <person name="Martin F."/>
        </authorList>
    </citation>
    <scope>NUCLEOTIDE SEQUENCE</scope>
    <source>
        <strain evidence="1">FP105234-sp</strain>
    </source>
</reference>
<proteinExistence type="predicted"/>
<accession>A0ACB8R705</accession>
<name>A0ACB8R705_9AGAM</name>
<dbReference type="Proteomes" id="UP000814033">
    <property type="component" value="Unassembled WGS sequence"/>
</dbReference>
<evidence type="ECO:0000313" key="2">
    <source>
        <dbReference type="Proteomes" id="UP000814033"/>
    </source>
</evidence>
<protein>
    <submittedName>
        <fullName evidence="1">Uncharacterized protein</fullName>
    </submittedName>
</protein>
<sequence length="369" mass="43362">MARFTLNPEFLLVAPRADFPGGLNHIEKWWVKHRDWLQECGYTLRRRYQADWTPSWKPEDFWHHFEDGQTLTRVMDGTRTSDGLHVVMKKISDSQTPHEVEVYQRMTSEPLSSDPRNRTAPLLDILQVPDEPGKRLLIMPLLRPLDSPQFETFGEAISLFTQIFEAIQLMHEHHIAHRDCTYNNIMLDPSGMFPIPFHPREIDRRRDWKGKVPHLTRTQRPTRYFLIDFGLSGIYPPEEGVVPLDFPTPGGDKTVPEHKNELELCNPFPVDVYYLGNLIREEFIWKYHGFEFLYPLVADMVADDPSKRPTMDEVVSRFKKIRGSLSSWKLRSRLVRRKDWAIVSLYKSVGHWYRRLGYIVTRKPAIPDA</sequence>
<reference evidence="1" key="2">
    <citation type="journal article" date="2022" name="New Phytol.">
        <title>Evolutionary transition to the ectomycorrhizal habit in the genomes of a hyperdiverse lineage of mushroom-forming fungi.</title>
        <authorList>
            <person name="Looney B."/>
            <person name="Miyauchi S."/>
            <person name="Morin E."/>
            <person name="Drula E."/>
            <person name="Courty P.E."/>
            <person name="Kohler A."/>
            <person name="Kuo A."/>
            <person name="LaButti K."/>
            <person name="Pangilinan J."/>
            <person name="Lipzen A."/>
            <person name="Riley R."/>
            <person name="Andreopoulos W."/>
            <person name="He G."/>
            <person name="Johnson J."/>
            <person name="Nolan M."/>
            <person name="Tritt A."/>
            <person name="Barry K.W."/>
            <person name="Grigoriev I.V."/>
            <person name="Nagy L.G."/>
            <person name="Hibbett D."/>
            <person name="Henrissat B."/>
            <person name="Matheny P.B."/>
            <person name="Labbe J."/>
            <person name="Martin F.M."/>
        </authorList>
    </citation>
    <scope>NUCLEOTIDE SEQUENCE</scope>
    <source>
        <strain evidence="1">FP105234-sp</strain>
    </source>
</reference>
<gene>
    <name evidence="1" type="ORF">FA95DRAFT_1684168</name>
</gene>
<comment type="caution">
    <text evidence="1">The sequence shown here is derived from an EMBL/GenBank/DDBJ whole genome shotgun (WGS) entry which is preliminary data.</text>
</comment>
<keyword evidence="2" id="KW-1185">Reference proteome</keyword>
<evidence type="ECO:0000313" key="1">
    <source>
        <dbReference type="EMBL" id="KAI0039682.1"/>
    </source>
</evidence>
<organism evidence="1 2">
    <name type="scientific">Auriscalpium vulgare</name>
    <dbReference type="NCBI Taxonomy" id="40419"/>
    <lineage>
        <taxon>Eukaryota</taxon>
        <taxon>Fungi</taxon>
        <taxon>Dikarya</taxon>
        <taxon>Basidiomycota</taxon>
        <taxon>Agaricomycotina</taxon>
        <taxon>Agaricomycetes</taxon>
        <taxon>Russulales</taxon>
        <taxon>Auriscalpiaceae</taxon>
        <taxon>Auriscalpium</taxon>
    </lineage>
</organism>
<dbReference type="EMBL" id="MU276274">
    <property type="protein sequence ID" value="KAI0039682.1"/>
    <property type="molecule type" value="Genomic_DNA"/>
</dbReference>